<feature type="disulfide bond" evidence="1">
    <location>
        <begin position="78"/>
        <end position="91"/>
    </location>
</feature>
<dbReference type="PANTHER" id="PTHR47139:SF4">
    <property type="entry name" value="TUMOR NECROSIS FACTOR RECEPTOR SUPERFAMILY MEMBER 9 ISOFORM X1-RELATED"/>
    <property type="match status" value="1"/>
</dbReference>
<organism evidence="6 7">
    <name type="scientific">Pundamilia nyererei</name>
    <dbReference type="NCBI Taxonomy" id="303518"/>
    <lineage>
        <taxon>Eukaryota</taxon>
        <taxon>Metazoa</taxon>
        <taxon>Chordata</taxon>
        <taxon>Craniata</taxon>
        <taxon>Vertebrata</taxon>
        <taxon>Euteleostomi</taxon>
        <taxon>Actinopterygii</taxon>
        <taxon>Neopterygii</taxon>
        <taxon>Teleostei</taxon>
        <taxon>Neoteleostei</taxon>
        <taxon>Acanthomorphata</taxon>
        <taxon>Ovalentaria</taxon>
        <taxon>Cichlomorphae</taxon>
        <taxon>Cichliformes</taxon>
        <taxon>Cichlidae</taxon>
        <taxon>African cichlids</taxon>
        <taxon>Pseudocrenilabrinae</taxon>
        <taxon>Haplochromini</taxon>
        <taxon>Pundamilia</taxon>
    </lineage>
</organism>
<feature type="domain" description="TNFR-Cys" evidence="5">
    <location>
        <begin position="60"/>
        <end position="99"/>
    </location>
</feature>
<evidence type="ECO:0000256" key="2">
    <source>
        <dbReference type="SAM" id="MobiDB-lite"/>
    </source>
</evidence>
<reference evidence="7" key="1">
    <citation type="submission" date="2025-08" db="UniProtKB">
        <authorList>
            <consortium name="RefSeq"/>
        </authorList>
    </citation>
    <scope>IDENTIFICATION</scope>
</reference>
<evidence type="ECO:0000256" key="1">
    <source>
        <dbReference type="PROSITE-ProRule" id="PRU00206"/>
    </source>
</evidence>
<evidence type="ECO:0000256" key="4">
    <source>
        <dbReference type="SAM" id="SignalP"/>
    </source>
</evidence>
<name>A0A9Y6M4C1_9CICH</name>
<dbReference type="GO" id="GO:0038023">
    <property type="term" value="F:signaling receptor activity"/>
    <property type="evidence" value="ECO:0007669"/>
    <property type="project" value="TreeGrafter"/>
</dbReference>
<comment type="caution">
    <text evidence="1">Lacks conserved residue(s) required for the propagation of feature annotation.</text>
</comment>
<dbReference type="SUPFAM" id="SSF57586">
    <property type="entry name" value="TNF receptor-like"/>
    <property type="match status" value="2"/>
</dbReference>
<feature type="disulfide bond" evidence="1">
    <location>
        <begin position="81"/>
        <end position="99"/>
    </location>
</feature>
<keyword evidence="6" id="KW-1185">Reference proteome</keyword>
<dbReference type="PANTHER" id="PTHR47139">
    <property type="entry name" value="TUMOR NECROSIS FACTOR RECEPTOR SUPERFAMILY MEMBER 9"/>
    <property type="match status" value="1"/>
</dbReference>
<keyword evidence="4" id="KW-0732">Signal</keyword>
<dbReference type="AlphaFoldDB" id="A0A9Y6M4C1"/>
<feature type="region of interest" description="Disordered" evidence="2">
    <location>
        <begin position="261"/>
        <end position="283"/>
    </location>
</feature>
<dbReference type="CDD" id="cd13424">
    <property type="entry name" value="TNFRSF9_teleost"/>
    <property type="match status" value="1"/>
</dbReference>
<feature type="compositionally biased region" description="Basic and acidic residues" evidence="2">
    <location>
        <begin position="272"/>
        <end position="283"/>
    </location>
</feature>
<dbReference type="Proteomes" id="UP000695023">
    <property type="component" value="Unplaced"/>
</dbReference>
<evidence type="ECO:0000259" key="5">
    <source>
        <dbReference type="PROSITE" id="PS50050"/>
    </source>
</evidence>
<keyword evidence="3" id="KW-0812">Transmembrane</keyword>
<dbReference type="PROSITE" id="PS50050">
    <property type="entry name" value="TNFR_NGFR_2"/>
    <property type="match status" value="1"/>
</dbReference>
<dbReference type="InterPro" id="IPR034057">
    <property type="entry name" value="TNFRSF9_N_teleost"/>
</dbReference>
<feature type="repeat" description="TNFR-Cys" evidence="1">
    <location>
        <begin position="60"/>
        <end position="99"/>
    </location>
</feature>
<evidence type="ECO:0000313" key="6">
    <source>
        <dbReference type="Proteomes" id="UP000695023"/>
    </source>
</evidence>
<accession>A0A9Y6M4C1</accession>
<dbReference type="CTD" id="678622"/>
<gene>
    <name evidence="7" type="primary">tnfrsf9a</name>
</gene>
<proteinExistence type="predicted"/>
<feature type="chain" id="PRO_5041424670" evidence="4">
    <location>
        <begin position="19"/>
        <end position="283"/>
    </location>
</feature>
<keyword evidence="3" id="KW-1133">Transmembrane helix</keyword>
<protein>
    <submittedName>
        <fullName evidence="7">Tumor necrosis factor receptor superfamily member 9a</fullName>
    </submittedName>
</protein>
<keyword evidence="1" id="KW-1015">Disulfide bond</keyword>
<dbReference type="Pfam" id="PF00020">
    <property type="entry name" value="TNFR_c6"/>
    <property type="match status" value="1"/>
</dbReference>
<sequence>MAVIAWLIVLFLGIRIQCSVVEMGCKEWALKGSGVCCNSCHPGNHLVEECGQTPKELCKPCEPGTYTVHPKEYSCNPCTQCVGAQVLLQACTATTDTKCGCRKGLTCGDESCSFCVKTCEKGFEPTVNRDCRKCPNGTFNDKVHQKCKPWSTKCSNPNEQIVLKGDALNDIKCVPVIPEATRGQEVKPDSDAQDPIWPLFVIIGILVLFPVTIIIIMIVAVKNLQKRKKTKKRIHEKIIVNPTDDPRTLIAIECSFHEAQQEQGSTCSSESLDSKDSSEQLIA</sequence>
<dbReference type="Gene3D" id="2.10.50.10">
    <property type="entry name" value="Tumor Necrosis Factor Receptor, subunit A, domain 2"/>
    <property type="match status" value="3"/>
</dbReference>
<dbReference type="RefSeq" id="XP_013765943.1">
    <property type="nucleotide sequence ID" value="XM_013910489.1"/>
</dbReference>
<evidence type="ECO:0000313" key="7">
    <source>
        <dbReference type="RefSeq" id="XP_013765943.1"/>
    </source>
</evidence>
<keyword evidence="3" id="KW-0472">Membrane</keyword>
<dbReference type="InterPro" id="IPR001368">
    <property type="entry name" value="TNFR/NGFR_Cys_rich_reg"/>
</dbReference>
<dbReference type="SMART" id="SM00208">
    <property type="entry name" value="TNFR"/>
    <property type="match status" value="2"/>
</dbReference>
<keyword evidence="7" id="KW-0675">Receptor</keyword>
<feature type="transmembrane region" description="Helical" evidence="3">
    <location>
        <begin position="196"/>
        <end position="221"/>
    </location>
</feature>
<feature type="signal peptide" evidence="4">
    <location>
        <begin position="1"/>
        <end position="18"/>
    </location>
</feature>
<evidence type="ECO:0000256" key="3">
    <source>
        <dbReference type="SAM" id="Phobius"/>
    </source>
</evidence>
<dbReference type="GO" id="GO:0042127">
    <property type="term" value="P:regulation of cell population proliferation"/>
    <property type="evidence" value="ECO:0007669"/>
    <property type="project" value="TreeGrafter"/>
</dbReference>